<keyword evidence="2" id="KW-1185">Reference proteome</keyword>
<dbReference type="EMBL" id="QFWQ01000002">
    <property type="protein sequence ID" value="RCS31353.1"/>
    <property type="molecule type" value="Genomic_DNA"/>
</dbReference>
<organism evidence="1 2">
    <name type="scientific">Rhodanobacter denitrificans</name>
    <dbReference type="NCBI Taxonomy" id="666685"/>
    <lineage>
        <taxon>Bacteria</taxon>
        <taxon>Pseudomonadati</taxon>
        <taxon>Pseudomonadota</taxon>
        <taxon>Gammaproteobacteria</taxon>
        <taxon>Lysobacterales</taxon>
        <taxon>Rhodanobacteraceae</taxon>
        <taxon>Rhodanobacter</taxon>
    </lineage>
</organism>
<dbReference type="AlphaFoldDB" id="A0A368KKX1"/>
<gene>
    <name evidence="1" type="ORF">DEO45_01360</name>
</gene>
<dbReference type="RefSeq" id="WP_114340538.1">
    <property type="nucleotide sequence ID" value="NZ_QFWQ01000002.1"/>
</dbReference>
<accession>A0A368KKX1</accession>
<protein>
    <recommendedName>
        <fullName evidence="3">Late embryogenesis abundant protein LEA-2 subgroup domain-containing protein</fullName>
    </recommendedName>
</protein>
<dbReference type="PROSITE" id="PS51257">
    <property type="entry name" value="PROKAR_LIPOPROTEIN"/>
    <property type="match status" value="1"/>
</dbReference>
<reference evidence="1 2" key="1">
    <citation type="submission" date="2018-05" db="EMBL/GenBank/DDBJ databases">
        <title>Draft genome sequence of Rhodanobacter denitrificans Yn1 isolated from gold copper mine.</title>
        <authorList>
            <person name="Yang N."/>
            <person name="Mazhar H.S."/>
            <person name="Rensing C."/>
        </authorList>
    </citation>
    <scope>NUCLEOTIDE SEQUENCE [LARGE SCALE GENOMIC DNA]</scope>
    <source>
        <strain evidence="1 2">Yn1</strain>
    </source>
</reference>
<evidence type="ECO:0000313" key="2">
    <source>
        <dbReference type="Proteomes" id="UP000252387"/>
    </source>
</evidence>
<name>A0A368KKX1_9GAMM</name>
<dbReference type="OrthoDB" id="5954188at2"/>
<evidence type="ECO:0008006" key="3">
    <source>
        <dbReference type="Google" id="ProtNLM"/>
    </source>
</evidence>
<proteinExistence type="predicted"/>
<comment type="caution">
    <text evidence="1">The sequence shown here is derived from an EMBL/GenBank/DDBJ whole genome shotgun (WGS) entry which is preliminary data.</text>
</comment>
<dbReference type="Proteomes" id="UP000252387">
    <property type="component" value="Unassembled WGS sequence"/>
</dbReference>
<evidence type="ECO:0000313" key="1">
    <source>
        <dbReference type="EMBL" id="RCS31353.1"/>
    </source>
</evidence>
<sequence>MRLLRWIIPVLLLGLAACGPAKKSVYPPNVSIQQLTVLPGGQWQLTLRIQNNSYGEMDFRSLDGLLQVAELVPVRLRATFERDIPELAGDVIRLDVLPTAAMTQALQTTAAKGSAGSLAYRVSGSISARPEQESKPREFDFSGNNWISPVPGIPGTYR</sequence>